<dbReference type="PANTHER" id="PTHR20857:SF15">
    <property type="entry name" value="THIAMINE-PHOSPHATE SYNTHASE"/>
    <property type="match status" value="1"/>
</dbReference>
<evidence type="ECO:0000256" key="2">
    <source>
        <dbReference type="ARBA" id="ARBA00005165"/>
    </source>
</evidence>
<dbReference type="GO" id="GO:0009228">
    <property type="term" value="P:thiamine biosynthetic process"/>
    <property type="evidence" value="ECO:0007669"/>
    <property type="project" value="UniProtKB-KW"/>
</dbReference>
<dbReference type="EC" id="2.5.1.3" evidence="10"/>
<organism evidence="13 14">
    <name type="scientific">Pseudoxanthobacter soli DSM 19599</name>
    <dbReference type="NCBI Taxonomy" id="1123029"/>
    <lineage>
        <taxon>Bacteria</taxon>
        <taxon>Pseudomonadati</taxon>
        <taxon>Pseudomonadota</taxon>
        <taxon>Alphaproteobacteria</taxon>
        <taxon>Hyphomicrobiales</taxon>
        <taxon>Segnochrobactraceae</taxon>
        <taxon>Pseudoxanthobacter</taxon>
    </lineage>
</organism>
<accession>A0A1M7ZQS8</accession>
<dbReference type="NCBIfam" id="NF000734">
    <property type="entry name" value="PRK00043.1-5"/>
    <property type="match status" value="1"/>
</dbReference>
<proteinExistence type="inferred from homology"/>
<evidence type="ECO:0000313" key="14">
    <source>
        <dbReference type="Proteomes" id="UP000186406"/>
    </source>
</evidence>
<comment type="catalytic activity">
    <reaction evidence="7 10">
        <text>4-methyl-5-(2-phosphooxyethyl)-thiazole + 4-amino-2-methyl-5-(diphosphooxymethyl)pyrimidine + H(+) = thiamine phosphate + diphosphate</text>
        <dbReference type="Rhea" id="RHEA:22328"/>
        <dbReference type="ChEBI" id="CHEBI:15378"/>
        <dbReference type="ChEBI" id="CHEBI:33019"/>
        <dbReference type="ChEBI" id="CHEBI:37575"/>
        <dbReference type="ChEBI" id="CHEBI:57841"/>
        <dbReference type="ChEBI" id="CHEBI:58296"/>
        <dbReference type="EC" id="2.5.1.3"/>
    </reaction>
</comment>
<comment type="cofactor">
    <cofactor evidence="1">
        <name>Mg(2+)</name>
        <dbReference type="ChEBI" id="CHEBI:18420"/>
    </cofactor>
</comment>
<dbReference type="Proteomes" id="UP000186406">
    <property type="component" value="Unassembled WGS sequence"/>
</dbReference>
<dbReference type="STRING" id="1123029.SAMN02745172_03920"/>
<protein>
    <recommendedName>
        <fullName evidence="10">Thiamine-phosphate synthase</fullName>
        <ecNumber evidence="10">2.5.1.3</ecNumber>
    </recommendedName>
    <alternativeName>
        <fullName evidence="10">Thiamine-phosphate pyrophosphorylase</fullName>
    </alternativeName>
</protein>
<evidence type="ECO:0000256" key="9">
    <source>
        <dbReference type="ARBA" id="ARBA00047883"/>
    </source>
</evidence>
<evidence type="ECO:0000256" key="7">
    <source>
        <dbReference type="ARBA" id="ARBA00047334"/>
    </source>
</evidence>
<dbReference type="GO" id="GO:0046872">
    <property type="term" value="F:metal ion binding"/>
    <property type="evidence" value="ECO:0007669"/>
    <property type="project" value="UniProtKB-KW"/>
</dbReference>
<evidence type="ECO:0000256" key="3">
    <source>
        <dbReference type="ARBA" id="ARBA00022679"/>
    </source>
</evidence>
<evidence type="ECO:0000256" key="4">
    <source>
        <dbReference type="ARBA" id="ARBA00022723"/>
    </source>
</evidence>
<dbReference type="GO" id="GO:0005737">
    <property type="term" value="C:cytoplasm"/>
    <property type="evidence" value="ECO:0007669"/>
    <property type="project" value="TreeGrafter"/>
</dbReference>
<keyword evidence="5" id="KW-0460">Magnesium</keyword>
<dbReference type="InterPro" id="IPR034291">
    <property type="entry name" value="TMP_synthase"/>
</dbReference>
<keyword evidence="6 10" id="KW-0784">Thiamine biosynthesis</keyword>
<dbReference type="GO" id="GO:0004789">
    <property type="term" value="F:thiamine-phosphate diphosphorylase activity"/>
    <property type="evidence" value="ECO:0007669"/>
    <property type="project" value="UniProtKB-EC"/>
</dbReference>
<dbReference type="SUPFAM" id="SSF51391">
    <property type="entry name" value="Thiamin phosphate synthase"/>
    <property type="match status" value="1"/>
</dbReference>
<dbReference type="InterPro" id="IPR036206">
    <property type="entry name" value="ThiamineP_synth_sf"/>
</dbReference>
<dbReference type="Pfam" id="PF02581">
    <property type="entry name" value="TMP-TENI"/>
    <property type="match status" value="1"/>
</dbReference>
<evidence type="ECO:0000256" key="1">
    <source>
        <dbReference type="ARBA" id="ARBA00001946"/>
    </source>
</evidence>
<keyword evidence="14" id="KW-1185">Reference proteome</keyword>
<evidence type="ECO:0000259" key="12">
    <source>
        <dbReference type="Pfam" id="PF02581"/>
    </source>
</evidence>
<dbReference type="GO" id="GO:0009229">
    <property type="term" value="P:thiamine diphosphate biosynthetic process"/>
    <property type="evidence" value="ECO:0007669"/>
    <property type="project" value="UniProtKB-UniPathway"/>
</dbReference>
<dbReference type="CDD" id="cd00564">
    <property type="entry name" value="TMP_TenI"/>
    <property type="match status" value="1"/>
</dbReference>
<dbReference type="RefSeq" id="WP_342186285.1">
    <property type="nucleotide sequence ID" value="NZ_FRXO01000012.1"/>
</dbReference>
<evidence type="ECO:0000256" key="10">
    <source>
        <dbReference type="RuleBase" id="RU003826"/>
    </source>
</evidence>
<name>A0A1M7ZQS8_9HYPH</name>
<keyword evidence="4" id="KW-0479">Metal-binding</keyword>
<evidence type="ECO:0000256" key="5">
    <source>
        <dbReference type="ARBA" id="ARBA00022842"/>
    </source>
</evidence>
<feature type="domain" description="Thiamine phosphate synthase/TenI" evidence="12">
    <location>
        <begin position="13"/>
        <end position="181"/>
    </location>
</feature>
<keyword evidence="3 10" id="KW-0808">Transferase</keyword>
<dbReference type="InterPro" id="IPR013785">
    <property type="entry name" value="Aldolase_TIM"/>
</dbReference>
<sequence>MMPLDPFYPVVDSAAWIAGLLPAGIKLVQLRIKDASAPDLRDEVRRARDLCRAAGARLVLNDHWRLAIDEGIDFIHLGQEDLDGADVPALRRAGIAVGVSTHTHDELDRALSVNPAYVALGPIFPTRLKAMPWVPQGIDRIATWRRVIGDLPLVAIGGITVERAGACLQAGATSVAVVTDIVTSPDPATRCQDWISRTRPAGISRR</sequence>
<reference evidence="13 14" key="1">
    <citation type="submission" date="2016-12" db="EMBL/GenBank/DDBJ databases">
        <authorList>
            <person name="Song W.-J."/>
            <person name="Kurnit D.M."/>
        </authorList>
    </citation>
    <scope>NUCLEOTIDE SEQUENCE [LARGE SCALE GENOMIC DNA]</scope>
    <source>
        <strain evidence="13 14">DSM 19599</strain>
    </source>
</reference>
<dbReference type="AlphaFoldDB" id="A0A1M7ZQS8"/>
<comment type="catalytic activity">
    <reaction evidence="8 10">
        <text>2-(2-carboxy-4-methylthiazol-5-yl)ethyl phosphate + 4-amino-2-methyl-5-(diphosphooxymethyl)pyrimidine + 2 H(+) = thiamine phosphate + CO2 + diphosphate</text>
        <dbReference type="Rhea" id="RHEA:47848"/>
        <dbReference type="ChEBI" id="CHEBI:15378"/>
        <dbReference type="ChEBI" id="CHEBI:16526"/>
        <dbReference type="ChEBI" id="CHEBI:33019"/>
        <dbReference type="ChEBI" id="CHEBI:37575"/>
        <dbReference type="ChEBI" id="CHEBI:57841"/>
        <dbReference type="ChEBI" id="CHEBI:62890"/>
        <dbReference type="EC" id="2.5.1.3"/>
    </reaction>
</comment>
<dbReference type="EMBL" id="FRXO01000012">
    <property type="protein sequence ID" value="SHO67245.1"/>
    <property type="molecule type" value="Genomic_DNA"/>
</dbReference>
<dbReference type="UniPathway" id="UPA00060">
    <property type="reaction ID" value="UER00141"/>
</dbReference>
<gene>
    <name evidence="13" type="ORF">SAMN02745172_03920</name>
</gene>
<evidence type="ECO:0000256" key="6">
    <source>
        <dbReference type="ARBA" id="ARBA00022977"/>
    </source>
</evidence>
<comment type="similarity">
    <text evidence="10">Belongs to the thiamine-phosphate synthase family.</text>
</comment>
<evidence type="ECO:0000256" key="8">
    <source>
        <dbReference type="ARBA" id="ARBA00047851"/>
    </source>
</evidence>
<dbReference type="PANTHER" id="PTHR20857">
    <property type="entry name" value="THIAMINE-PHOSPHATE PYROPHOSPHORYLASE"/>
    <property type="match status" value="1"/>
</dbReference>
<dbReference type="InterPro" id="IPR022998">
    <property type="entry name" value="ThiamineP_synth_TenI"/>
</dbReference>
<dbReference type="Gene3D" id="3.20.20.70">
    <property type="entry name" value="Aldolase class I"/>
    <property type="match status" value="1"/>
</dbReference>
<evidence type="ECO:0000313" key="13">
    <source>
        <dbReference type="EMBL" id="SHO67245.1"/>
    </source>
</evidence>
<comment type="pathway">
    <text evidence="2 11">Cofactor biosynthesis; thiamine diphosphate biosynthesis; thiamine phosphate from 4-amino-2-methyl-5-diphosphomethylpyrimidine and 4-methyl-5-(2-phosphoethyl)-thiazole: step 1/1.</text>
</comment>
<dbReference type="NCBIfam" id="TIGR00693">
    <property type="entry name" value="thiE"/>
    <property type="match status" value="1"/>
</dbReference>
<comment type="catalytic activity">
    <reaction evidence="9 10">
        <text>2-[(2R,5Z)-2-carboxy-4-methylthiazol-5(2H)-ylidene]ethyl phosphate + 4-amino-2-methyl-5-(diphosphooxymethyl)pyrimidine + 2 H(+) = thiamine phosphate + CO2 + diphosphate</text>
        <dbReference type="Rhea" id="RHEA:47844"/>
        <dbReference type="ChEBI" id="CHEBI:15378"/>
        <dbReference type="ChEBI" id="CHEBI:16526"/>
        <dbReference type="ChEBI" id="CHEBI:33019"/>
        <dbReference type="ChEBI" id="CHEBI:37575"/>
        <dbReference type="ChEBI" id="CHEBI:57841"/>
        <dbReference type="ChEBI" id="CHEBI:62899"/>
        <dbReference type="EC" id="2.5.1.3"/>
    </reaction>
</comment>
<evidence type="ECO:0000256" key="11">
    <source>
        <dbReference type="RuleBase" id="RU004253"/>
    </source>
</evidence>